<keyword evidence="5" id="KW-1185">Reference proteome</keyword>
<keyword evidence="2" id="KW-1133">Transmembrane helix</keyword>
<accession>A0A139WHW6</accession>
<dbReference type="InParanoid" id="A0A139WHW6"/>
<evidence type="ECO:0000256" key="3">
    <source>
        <dbReference type="SAM" id="SignalP"/>
    </source>
</evidence>
<proteinExistence type="predicted"/>
<keyword evidence="2" id="KW-0472">Membrane</keyword>
<organism evidence="4 5">
    <name type="scientific">Tribolium castaneum</name>
    <name type="common">Red flour beetle</name>
    <dbReference type="NCBI Taxonomy" id="7070"/>
    <lineage>
        <taxon>Eukaryota</taxon>
        <taxon>Metazoa</taxon>
        <taxon>Ecdysozoa</taxon>
        <taxon>Arthropoda</taxon>
        <taxon>Hexapoda</taxon>
        <taxon>Insecta</taxon>
        <taxon>Pterygota</taxon>
        <taxon>Neoptera</taxon>
        <taxon>Endopterygota</taxon>
        <taxon>Coleoptera</taxon>
        <taxon>Polyphaga</taxon>
        <taxon>Cucujiformia</taxon>
        <taxon>Tenebrionidae</taxon>
        <taxon>Tenebrionidae incertae sedis</taxon>
        <taxon>Tribolium</taxon>
    </lineage>
</organism>
<evidence type="ECO:0000256" key="1">
    <source>
        <dbReference type="SAM" id="MobiDB-lite"/>
    </source>
</evidence>
<evidence type="ECO:0000313" key="4">
    <source>
        <dbReference type="EMBL" id="KYB27552.1"/>
    </source>
</evidence>
<dbReference type="AlphaFoldDB" id="A0A139WHW6"/>
<dbReference type="EMBL" id="KQ971342">
    <property type="protein sequence ID" value="KYB27552.1"/>
    <property type="molecule type" value="Genomic_DNA"/>
</dbReference>
<evidence type="ECO:0000313" key="5">
    <source>
        <dbReference type="Proteomes" id="UP000007266"/>
    </source>
</evidence>
<feature type="chain" id="PRO_5007299995" evidence="3">
    <location>
        <begin position="20"/>
        <end position="93"/>
    </location>
</feature>
<feature type="region of interest" description="Disordered" evidence="1">
    <location>
        <begin position="24"/>
        <end position="44"/>
    </location>
</feature>
<feature type="signal peptide" evidence="3">
    <location>
        <begin position="1"/>
        <end position="19"/>
    </location>
</feature>
<name>A0A139WHW6_TRICA</name>
<reference evidence="4 5" key="1">
    <citation type="journal article" date="2008" name="Nature">
        <title>The genome of the model beetle and pest Tribolium castaneum.</title>
        <authorList>
            <consortium name="Tribolium Genome Sequencing Consortium"/>
            <person name="Richards S."/>
            <person name="Gibbs R.A."/>
            <person name="Weinstock G.M."/>
            <person name="Brown S.J."/>
            <person name="Denell R."/>
            <person name="Beeman R.W."/>
            <person name="Gibbs R."/>
            <person name="Beeman R.W."/>
            <person name="Brown S.J."/>
            <person name="Bucher G."/>
            <person name="Friedrich M."/>
            <person name="Grimmelikhuijzen C.J."/>
            <person name="Klingler M."/>
            <person name="Lorenzen M."/>
            <person name="Richards S."/>
            <person name="Roth S."/>
            <person name="Schroder R."/>
            <person name="Tautz D."/>
            <person name="Zdobnov E.M."/>
            <person name="Muzny D."/>
            <person name="Gibbs R.A."/>
            <person name="Weinstock G.M."/>
            <person name="Attaway T."/>
            <person name="Bell S."/>
            <person name="Buhay C.J."/>
            <person name="Chandrabose M.N."/>
            <person name="Chavez D."/>
            <person name="Clerk-Blankenburg K.P."/>
            <person name="Cree A."/>
            <person name="Dao M."/>
            <person name="Davis C."/>
            <person name="Chacko J."/>
            <person name="Dinh H."/>
            <person name="Dugan-Rocha S."/>
            <person name="Fowler G."/>
            <person name="Garner T.T."/>
            <person name="Garnes J."/>
            <person name="Gnirke A."/>
            <person name="Hawes A."/>
            <person name="Hernandez J."/>
            <person name="Hines S."/>
            <person name="Holder M."/>
            <person name="Hume J."/>
            <person name="Jhangiani S.N."/>
            <person name="Joshi V."/>
            <person name="Khan Z.M."/>
            <person name="Jackson L."/>
            <person name="Kovar C."/>
            <person name="Kowis A."/>
            <person name="Lee S."/>
            <person name="Lewis L.R."/>
            <person name="Margolis J."/>
            <person name="Morgan M."/>
            <person name="Nazareth L.V."/>
            <person name="Nguyen N."/>
            <person name="Okwuonu G."/>
            <person name="Parker D."/>
            <person name="Richards S."/>
            <person name="Ruiz S.J."/>
            <person name="Santibanez J."/>
            <person name="Savard J."/>
            <person name="Scherer S.E."/>
            <person name="Schneider B."/>
            <person name="Sodergren E."/>
            <person name="Tautz D."/>
            <person name="Vattahil S."/>
            <person name="Villasana D."/>
            <person name="White C.S."/>
            <person name="Wright R."/>
            <person name="Park Y."/>
            <person name="Beeman R.W."/>
            <person name="Lord J."/>
            <person name="Oppert B."/>
            <person name="Lorenzen M."/>
            <person name="Brown S."/>
            <person name="Wang L."/>
            <person name="Savard J."/>
            <person name="Tautz D."/>
            <person name="Richards S."/>
            <person name="Weinstock G."/>
            <person name="Gibbs R.A."/>
            <person name="Liu Y."/>
            <person name="Worley K."/>
            <person name="Weinstock G."/>
            <person name="Elsik C.G."/>
            <person name="Reese J.T."/>
            <person name="Elhaik E."/>
            <person name="Landan G."/>
            <person name="Graur D."/>
            <person name="Arensburger P."/>
            <person name="Atkinson P."/>
            <person name="Beeman R.W."/>
            <person name="Beidler J."/>
            <person name="Brown S.J."/>
            <person name="Demuth J.P."/>
            <person name="Drury D.W."/>
            <person name="Du Y.Z."/>
            <person name="Fujiwara H."/>
            <person name="Lorenzen M."/>
            <person name="Maselli V."/>
            <person name="Osanai M."/>
            <person name="Park Y."/>
            <person name="Robertson H.M."/>
            <person name="Tu Z."/>
            <person name="Wang J.J."/>
            <person name="Wang S."/>
            <person name="Richards S."/>
            <person name="Song H."/>
            <person name="Zhang L."/>
            <person name="Sodergren E."/>
            <person name="Werner D."/>
            <person name="Stanke M."/>
            <person name="Morgenstern B."/>
            <person name="Solovyev V."/>
            <person name="Kosarev P."/>
            <person name="Brown G."/>
            <person name="Chen H.C."/>
            <person name="Ermolaeva O."/>
            <person name="Hlavina W."/>
            <person name="Kapustin Y."/>
            <person name="Kiryutin B."/>
            <person name="Kitts P."/>
            <person name="Maglott D."/>
            <person name="Pruitt K."/>
            <person name="Sapojnikov V."/>
            <person name="Souvorov A."/>
            <person name="Mackey A.J."/>
            <person name="Waterhouse R.M."/>
            <person name="Wyder S."/>
            <person name="Zdobnov E.M."/>
            <person name="Zdobnov E.M."/>
            <person name="Wyder S."/>
            <person name="Kriventseva E.V."/>
            <person name="Kadowaki T."/>
            <person name="Bork P."/>
            <person name="Aranda M."/>
            <person name="Bao R."/>
            <person name="Beermann A."/>
            <person name="Berns N."/>
            <person name="Bolognesi R."/>
            <person name="Bonneton F."/>
            <person name="Bopp D."/>
            <person name="Brown S.J."/>
            <person name="Bucher G."/>
            <person name="Butts T."/>
            <person name="Chaumot A."/>
            <person name="Denell R.E."/>
            <person name="Ferrier D.E."/>
            <person name="Friedrich M."/>
            <person name="Gordon C.M."/>
            <person name="Jindra M."/>
            <person name="Klingler M."/>
            <person name="Lan Q."/>
            <person name="Lattorff H.M."/>
            <person name="Laudet V."/>
            <person name="von Levetsow C."/>
            <person name="Liu Z."/>
            <person name="Lutz R."/>
            <person name="Lynch J.A."/>
            <person name="da Fonseca R.N."/>
            <person name="Posnien N."/>
            <person name="Reuter R."/>
            <person name="Roth S."/>
            <person name="Savard J."/>
            <person name="Schinko J.B."/>
            <person name="Schmitt C."/>
            <person name="Schoppmeier M."/>
            <person name="Schroder R."/>
            <person name="Shippy T.D."/>
            <person name="Simonnet F."/>
            <person name="Marques-Souza H."/>
            <person name="Tautz D."/>
            <person name="Tomoyasu Y."/>
            <person name="Trauner J."/>
            <person name="Van der Zee M."/>
            <person name="Vervoort M."/>
            <person name="Wittkopp N."/>
            <person name="Wimmer E.A."/>
            <person name="Yang X."/>
            <person name="Jones A.K."/>
            <person name="Sattelle D.B."/>
            <person name="Ebert P.R."/>
            <person name="Nelson D."/>
            <person name="Scott J.G."/>
            <person name="Beeman R.W."/>
            <person name="Muthukrishnan S."/>
            <person name="Kramer K.J."/>
            <person name="Arakane Y."/>
            <person name="Beeman R.W."/>
            <person name="Zhu Q."/>
            <person name="Hogenkamp D."/>
            <person name="Dixit R."/>
            <person name="Oppert B."/>
            <person name="Jiang H."/>
            <person name="Zou Z."/>
            <person name="Marshall J."/>
            <person name="Elpidina E."/>
            <person name="Vinokurov K."/>
            <person name="Oppert C."/>
            <person name="Zou Z."/>
            <person name="Evans J."/>
            <person name="Lu Z."/>
            <person name="Zhao P."/>
            <person name="Sumathipala N."/>
            <person name="Altincicek B."/>
            <person name="Vilcinskas A."/>
            <person name="Williams M."/>
            <person name="Hultmark D."/>
            <person name="Hetru C."/>
            <person name="Jiang H."/>
            <person name="Grimmelikhuijzen C.J."/>
            <person name="Hauser F."/>
            <person name="Cazzamali G."/>
            <person name="Williamson M."/>
            <person name="Park Y."/>
            <person name="Li B."/>
            <person name="Tanaka Y."/>
            <person name="Predel R."/>
            <person name="Neupert S."/>
            <person name="Schachtner J."/>
            <person name="Verleyen P."/>
            <person name="Raible F."/>
            <person name="Bork P."/>
            <person name="Friedrich M."/>
            <person name="Walden K.K."/>
            <person name="Robertson H.M."/>
            <person name="Angeli S."/>
            <person name="Foret S."/>
            <person name="Bucher G."/>
            <person name="Schuetz S."/>
            <person name="Maleszka R."/>
            <person name="Wimmer E.A."/>
            <person name="Beeman R.W."/>
            <person name="Lorenzen M."/>
            <person name="Tomoyasu Y."/>
            <person name="Miller S.C."/>
            <person name="Grossmann D."/>
            <person name="Bucher G."/>
        </authorList>
    </citation>
    <scope>NUCLEOTIDE SEQUENCE [LARGE SCALE GENOMIC DNA]</scope>
    <source>
        <strain evidence="4 5">Georgia GA2</strain>
    </source>
</reference>
<keyword evidence="2" id="KW-0812">Transmembrane</keyword>
<keyword evidence="3" id="KW-0732">Signal</keyword>
<reference evidence="4 5" key="2">
    <citation type="journal article" date="2010" name="Nucleic Acids Res.">
        <title>BeetleBase in 2010: revisions to provide comprehensive genomic information for Tribolium castaneum.</title>
        <authorList>
            <person name="Kim H.S."/>
            <person name="Murphy T."/>
            <person name="Xia J."/>
            <person name="Caragea D."/>
            <person name="Park Y."/>
            <person name="Beeman R.W."/>
            <person name="Lorenzen M.D."/>
            <person name="Butcher S."/>
            <person name="Manak J.R."/>
            <person name="Brown S.J."/>
        </authorList>
    </citation>
    <scope>GENOME REANNOTATION</scope>
    <source>
        <strain evidence="4 5">Georgia GA2</strain>
    </source>
</reference>
<evidence type="ECO:0000256" key="2">
    <source>
        <dbReference type="SAM" id="Phobius"/>
    </source>
</evidence>
<protein>
    <submittedName>
        <fullName evidence="4">Uncharacterized protein</fullName>
    </submittedName>
</protein>
<gene>
    <name evidence="4" type="primary">AUGUSTUS-3.0.2_33033</name>
    <name evidence="4" type="ORF">TcasGA2_TC033033</name>
</gene>
<sequence>MRGQYQLLPLLIILSCAAADIGTSHKNKTTPSPKQEIPEVSNNRAQVKEEQTIKDFITCLGLIILIIVVGVAILCCNFQYIEKQKHGGNKLTV</sequence>
<dbReference type="Proteomes" id="UP000007266">
    <property type="component" value="Linkage group 5"/>
</dbReference>
<dbReference type="PROSITE" id="PS51257">
    <property type="entry name" value="PROKAR_LIPOPROTEIN"/>
    <property type="match status" value="1"/>
</dbReference>
<feature type="transmembrane region" description="Helical" evidence="2">
    <location>
        <begin position="60"/>
        <end position="81"/>
    </location>
</feature>